<sequence>MKLAELSHAGRQPPLPLHIELADAAGPAELRLERLLRVLPGKRYVGVGEWRGRKVLAKLLVGRRAARHFLRELSGARLLADQHLTTPLLLVDGLSEEQGGWLLFDYLDGAQSLEQAWQAVADQPLLSEAQQQVFGEALAAIAGLHAKGLWQADLHLDNLLRHAGQLYLIDGGGVQAETPGQPLSRTQVLENLGVFFAQLPAALEPYIEELLVHYLLVNGEHALPLEALLKEVAKVRHWRLHDYLRKVGRDCSLFSVRRGAFGLRAVRRELAGELQPLLDAPDRWLEQGQALKTGGSATVARVAVNDRPLVVKRYNIKGFAHWLKRFWRPSRAWHSWREGHRLERLGIATPRPLALLERRYCWLRGRAYLITDCLVGQDILARFQPYLASSPPEAELLALDHLFAALLRERISHGDLKGSNLFWQDGCWALIDLDAMCQHRSARRFAAAYARDRARFLRNWPADSALYRLLDQRLPLAPDAGPED</sequence>
<keyword evidence="1" id="KW-0723">Serine/threonine-protein kinase</keyword>
<dbReference type="Proteomes" id="UP000717995">
    <property type="component" value="Unassembled WGS sequence"/>
</dbReference>
<dbReference type="Pfam" id="PF06293">
    <property type="entry name" value="Kdo"/>
    <property type="match status" value="1"/>
</dbReference>
<gene>
    <name evidence="1" type="ORF">JQX08_10725</name>
</gene>
<dbReference type="SUPFAM" id="SSF56112">
    <property type="entry name" value="Protein kinase-like (PK-like)"/>
    <property type="match status" value="2"/>
</dbReference>
<keyword evidence="1" id="KW-0808">Transferase</keyword>
<reference evidence="1 2" key="1">
    <citation type="submission" date="2021-02" db="EMBL/GenBank/DDBJ databases">
        <authorList>
            <person name="Lee D.-H."/>
        </authorList>
    </citation>
    <scope>NUCLEOTIDE SEQUENCE [LARGE SCALE GENOMIC DNA]</scope>
    <source>
        <strain evidence="1 2">UL073</strain>
    </source>
</reference>
<keyword evidence="2" id="KW-1185">Reference proteome</keyword>
<dbReference type="InterPro" id="IPR011009">
    <property type="entry name" value="Kinase-like_dom_sf"/>
</dbReference>
<dbReference type="RefSeq" id="WP_205348374.1">
    <property type="nucleotide sequence ID" value="NZ_JAFEUP010000003.1"/>
</dbReference>
<proteinExistence type="predicted"/>
<accession>A0ABS2IDK1</accession>
<evidence type="ECO:0000313" key="1">
    <source>
        <dbReference type="EMBL" id="MBM7061181.1"/>
    </source>
</evidence>
<evidence type="ECO:0000313" key="2">
    <source>
        <dbReference type="Proteomes" id="UP000717995"/>
    </source>
</evidence>
<comment type="caution">
    <text evidence="1">The sequence shown here is derived from an EMBL/GenBank/DDBJ whole genome shotgun (WGS) entry which is preliminary data.</text>
</comment>
<dbReference type="GO" id="GO:0004674">
    <property type="term" value="F:protein serine/threonine kinase activity"/>
    <property type="evidence" value="ECO:0007669"/>
    <property type="project" value="UniProtKB-KW"/>
</dbReference>
<dbReference type="EMBL" id="JAFEUP010000003">
    <property type="protein sequence ID" value="MBM7061181.1"/>
    <property type="molecule type" value="Genomic_DNA"/>
</dbReference>
<protein>
    <submittedName>
        <fullName evidence="1">Serine/threonine protein kinase</fullName>
    </submittedName>
</protein>
<organism evidence="1 2">
    <name type="scientific">Zestomonas insulae</name>
    <dbReference type="NCBI Taxonomy" id="2809017"/>
    <lineage>
        <taxon>Bacteria</taxon>
        <taxon>Pseudomonadati</taxon>
        <taxon>Pseudomonadota</taxon>
        <taxon>Gammaproteobacteria</taxon>
        <taxon>Pseudomonadales</taxon>
        <taxon>Pseudomonadaceae</taxon>
        <taxon>Zestomonas</taxon>
    </lineage>
</organism>
<keyword evidence="1" id="KW-0418">Kinase</keyword>
<name>A0ABS2IDK1_9GAMM</name>